<reference evidence="1 2" key="1">
    <citation type="submission" date="2013-11" db="EMBL/GenBank/DDBJ databases">
        <title>Genome sequencing of Stegodyphus mimosarum.</title>
        <authorList>
            <person name="Bechsgaard J."/>
        </authorList>
    </citation>
    <scope>NUCLEOTIDE SEQUENCE [LARGE SCALE GENOMIC DNA]</scope>
</reference>
<evidence type="ECO:0000313" key="1">
    <source>
        <dbReference type="EMBL" id="KFM77110.1"/>
    </source>
</evidence>
<gene>
    <name evidence="1" type="ORF">X975_21452</name>
</gene>
<dbReference type="Proteomes" id="UP000054359">
    <property type="component" value="Unassembled WGS sequence"/>
</dbReference>
<name>A0A087UIC1_STEMI</name>
<sequence>MSKSKIIRILNTRNVHCDIFYDKPTKSTSSDLHYVISNFFFFFLKGWLNLFSCCSGQ</sequence>
<dbReference type="AlphaFoldDB" id="A0A087UIC1"/>
<feature type="non-terminal residue" evidence="1">
    <location>
        <position position="57"/>
    </location>
</feature>
<keyword evidence="2" id="KW-1185">Reference proteome</keyword>
<accession>A0A087UIC1</accession>
<protein>
    <submittedName>
        <fullName evidence="1">Uncharacterized protein</fullName>
    </submittedName>
</protein>
<evidence type="ECO:0000313" key="2">
    <source>
        <dbReference type="Proteomes" id="UP000054359"/>
    </source>
</evidence>
<dbReference type="EMBL" id="KK119940">
    <property type="protein sequence ID" value="KFM77110.1"/>
    <property type="molecule type" value="Genomic_DNA"/>
</dbReference>
<organism evidence="1 2">
    <name type="scientific">Stegodyphus mimosarum</name>
    <name type="common">African social velvet spider</name>
    <dbReference type="NCBI Taxonomy" id="407821"/>
    <lineage>
        <taxon>Eukaryota</taxon>
        <taxon>Metazoa</taxon>
        <taxon>Ecdysozoa</taxon>
        <taxon>Arthropoda</taxon>
        <taxon>Chelicerata</taxon>
        <taxon>Arachnida</taxon>
        <taxon>Araneae</taxon>
        <taxon>Araneomorphae</taxon>
        <taxon>Entelegynae</taxon>
        <taxon>Eresoidea</taxon>
        <taxon>Eresidae</taxon>
        <taxon>Stegodyphus</taxon>
    </lineage>
</organism>
<proteinExistence type="predicted"/>